<feature type="compositionally biased region" description="Polar residues" evidence="1">
    <location>
        <begin position="82"/>
        <end position="100"/>
    </location>
</feature>
<feature type="region of interest" description="Disordered" evidence="1">
    <location>
        <begin position="22"/>
        <end position="69"/>
    </location>
</feature>
<dbReference type="AlphaFoldDB" id="A0AA36D849"/>
<dbReference type="Proteomes" id="UP001177023">
    <property type="component" value="Unassembled WGS sequence"/>
</dbReference>
<name>A0AA36D849_9BILA</name>
<sequence length="215" mass="23330">MIKTGSITVCIDASKQRFGFIPEESSPKRVEKAVEAEQGSGKPEEDLWQNSNLHAGNHWGFDPDELSEDEQTLLERYRAGQLSSQQAGQLRATTPQPEQQDPNRRGLLKDVGDVNVGFGVGVGPYASVSSAVGVQLGGSGPAGGLPDALGYDIFPRQGERWTMDDYTGNKDNIVPDRWRRYWEAVSEGRASPPPRYTHKDLVGVNGNVGIGLPAP</sequence>
<organism evidence="2 3">
    <name type="scientific">Mesorhabditis spiculigera</name>
    <dbReference type="NCBI Taxonomy" id="96644"/>
    <lineage>
        <taxon>Eukaryota</taxon>
        <taxon>Metazoa</taxon>
        <taxon>Ecdysozoa</taxon>
        <taxon>Nematoda</taxon>
        <taxon>Chromadorea</taxon>
        <taxon>Rhabditida</taxon>
        <taxon>Rhabditina</taxon>
        <taxon>Rhabditomorpha</taxon>
        <taxon>Rhabditoidea</taxon>
        <taxon>Rhabditidae</taxon>
        <taxon>Mesorhabditinae</taxon>
        <taxon>Mesorhabditis</taxon>
    </lineage>
</organism>
<keyword evidence="3" id="KW-1185">Reference proteome</keyword>
<evidence type="ECO:0000256" key="1">
    <source>
        <dbReference type="SAM" id="MobiDB-lite"/>
    </source>
</evidence>
<accession>A0AA36D849</accession>
<proteinExistence type="predicted"/>
<protein>
    <submittedName>
        <fullName evidence="2">Uncharacterized protein</fullName>
    </submittedName>
</protein>
<dbReference type="EMBL" id="CATQJA010002663">
    <property type="protein sequence ID" value="CAJ0581498.1"/>
    <property type="molecule type" value="Genomic_DNA"/>
</dbReference>
<reference evidence="2" key="1">
    <citation type="submission" date="2023-06" db="EMBL/GenBank/DDBJ databases">
        <authorList>
            <person name="Delattre M."/>
        </authorList>
    </citation>
    <scope>NUCLEOTIDE SEQUENCE</scope>
    <source>
        <strain evidence="2">AF72</strain>
    </source>
</reference>
<feature type="region of interest" description="Disordered" evidence="1">
    <location>
        <begin position="82"/>
        <end position="108"/>
    </location>
</feature>
<evidence type="ECO:0000313" key="3">
    <source>
        <dbReference type="Proteomes" id="UP001177023"/>
    </source>
</evidence>
<feature type="non-terminal residue" evidence="2">
    <location>
        <position position="215"/>
    </location>
</feature>
<evidence type="ECO:0000313" key="2">
    <source>
        <dbReference type="EMBL" id="CAJ0581498.1"/>
    </source>
</evidence>
<comment type="caution">
    <text evidence="2">The sequence shown here is derived from an EMBL/GenBank/DDBJ whole genome shotgun (WGS) entry which is preliminary data.</text>
</comment>
<feature type="compositionally biased region" description="Basic and acidic residues" evidence="1">
    <location>
        <begin position="25"/>
        <end position="35"/>
    </location>
</feature>
<gene>
    <name evidence="2" type="ORF">MSPICULIGERA_LOCUS19655</name>
</gene>